<organism evidence="11 12">
    <name type="scientific">Ideonella dechloratans</name>
    <dbReference type="NCBI Taxonomy" id="36863"/>
    <lineage>
        <taxon>Bacteria</taxon>
        <taxon>Pseudomonadati</taxon>
        <taxon>Pseudomonadota</taxon>
        <taxon>Betaproteobacteria</taxon>
        <taxon>Burkholderiales</taxon>
        <taxon>Sphaerotilaceae</taxon>
        <taxon>Ideonella</taxon>
    </lineage>
</organism>
<keyword evidence="1" id="KW-0031">Aminopeptidase</keyword>
<evidence type="ECO:0000313" key="11">
    <source>
        <dbReference type="EMBL" id="KAB0576314.1"/>
    </source>
</evidence>
<dbReference type="Gene3D" id="3.40.630.10">
    <property type="entry name" value="Zn peptidases"/>
    <property type="match status" value="1"/>
</dbReference>
<evidence type="ECO:0000256" key="2">
    <source>
        <dbReference type="ARBA" id="ARBA00022670"/>
    </source>
</evidence>
<dbReference type="PANTHER" id="PTHR12147">
    <property type="entry name" value="METALLOPEPTIDASE M28 FAMILY MEMBER"/>
    <property type="match status" value="1"/>
</dbReference>
<dbReference type="GO" id="GO:0046872">
    <property type="term" value="F:metal ion binding"/>
    <property type="evidence" value="ECO:0007669"/>
    <property type="project" value="UniProtKB-KW"/>
</dbReference>
<dbReference type="GO" id="GO:0004177">
    <property type="term" value="F:aminopeptidase activity"/>
    <property type="evidence" value="ECO:0007669"/>
    <property type="project" value="UniProtKB-KW"/>
</dbReference>
<evidence type="ECO:0000256" key="6">
    <source>
        <dbReference type="ARBA" id="ARBA00022833"/>
    </source>
</evidence>
<dbReference type="RefSeq" id="WP_151125507.1">
    <property type="nucleotide sequence ID" value="NZ_CP088081.1"/>
</dbReference>
<sequence length="428" mass="45576">MPLACPPALRRAPRAALRHCRPLLAALALCATPLAQAAPAWITVGERAYALLQQQAPALRSQASTAARLSDGARETVHLVQVDDGQLEALSQAVHESLRRCGGYRWHASRADGLLALQALRSAPTAPAVAAPSYAIDNADLVQPLLNQVQDSRILATIQTLSDFQNRYYTSNPGVQASDQLAALWSSLAAGRSNVSVRQVSHRGWPQKSVVLTLQGSSQAKQKVVLGAHLDSIVSGKVTDSTRAPGADDDASGVASLTEVIRVLLDSGYQPRRTIEFMAYAAEEVGLRGSQAIAQQYKRQRQQVVGVLQLDMTAFQGSAGDLYLFTDYTNAAQNTFLANLAAAYLPELTVGYDRCGYGCSDHASWTAAGFAASFPFEAAFADDNKAIHTANDTTATFGNQALHAAKFSRLALAYAVELGTDGPTLNGR</sequence>
<feature type="chain" id="PRO_5024917432" evidence="9">
    <location>
        <begin position="38"/>
        <end position="428"/>
    </location>
</feature>
<dbReference type="PANTHER" id="PTHR12147:SF56">
    <property type="entry name" value="AMINOPEPTIDASE YDR415C-RELATED"/>
    <property type="match status" value="1"/>
</dbReference>
<feature type="signal peptide" evidence="9">
    <location>
        <begin position="1"/>
        <end position="37"/>
    </location>
</feature>
<dbReference type="InterPro" id="IPR045175">
    <property type="entry name" value="M28_fam"/>
</dbReference>
<feature type="binding site" evidence="7">
    <location>
        <position position="229"/>
    </location>
    <ligand>
        <name>Zn(2+)</name>
        <dbReference type="ChEBI" id="CHEBI:29105"/>
        <label>1</label>
    </ligand>
</feature>
<keyword evidence="4 9" id="KW-0732">Signal</keyword>
<evidence type="ECO:0000313" key="12">
    <source>
        <dbReference type="Proteomes" id="UP000430120"/>
    </source>
</evidence>
<feature type="binding site" evidence="7">
    <location>
        <position position="284"/>
    </location>
    <ligand>
        <name>Zn(2+)</name>
        <dbReference type="ChEBI" id="CHEBI:29105"/>
        <label>2</label>
        <note>catalytic</note>
    </ligand>
</feature>
<dbReference type="EMBL" id="VZPB01000059">
    <property type="protein sequence ID" value="KAB0576314.1"/>
    <property type="molecule type" value="Genomic_DNA"/>
</dbReference>
<feature type="binding site" evidence="7">
    <location>
        <position position="311"/>
    </location>
    <ligand>
        <name>Zn(2+)</name>
        <dbReference type="ChEBI" id="CHEBI:29105"/>
        <label>1</label>
    </ligand>
</feature>
<accession>A0A643F812</accession>
<feature type="domain" description="Peptidase M28" evidence="10">
    <location>
        <begin position="210"/>
        <end position="406"/>
    </location>
</feature>
<dbReference type="OrthoDB" id="9789219at2"/>
<dbReference type="Pfam" id="PF04389">
    <property type="entry name" value="Peptidase_M28"/>
    <property type="match status" value="1"/>
</dbReference>
<dbReference type="SUPFAM" id="SSF53187">
    <property type="entry name" value="Zn-dependent exopeptidases"/>
    <property type="match status" value="1"/>
</dbReference>
<comment type="caution">
    <text evidence="11">The sequence shown here is derived from an EMBL/GenBank/DDBJ whole genome shotgun (WGS) entry which is preliminary data.</text>
</comment>
<keyword evidence="5 11" id="KW-0378">Hydrolase</keyword>
<keyword evidence="8" id="KW-1015">Disulfide bond</keyword>
<feature type="disulfide bond" evidence="8">
    <location>
        <begin position="355"/>
        <end position="359"/>
    </location>
</feature>
<evidence type="ECO:0000256" key="3">
    <source>
        <dbReference type="ARBA" id="ARBA00022723"/>
    </source>
</evidence>
<dbReference type="InterPro" id="IPR007484">
    <property type="entry name" value="Peptidase_M28"/>
</dbReference>
<feature type="binding site" evidence="7">
    <location>
        <position position="388"/>
    </location>
    <ligand>
        <name>Zn(2+)</name>
        <dbReference type="ChEBI" id="CHEBI:29105"/>
        <label>2</label>
        <note>catalytic</note>
    </ligand>
</feature>
<evidence type="ECO:0000256" key="8">
    <source>
        <dbReference type="PIRSR" id="PIRSR036685-2"/>
    </source>
</evidence>
<keyword evidence="2" id="KW-0645">Protease</keyword>
<keyword evidence="3 7" id="KW-0479">Metal-binding</keyword>
<dbReference type="InterPro" id="IPR012189">
    <property type="entry name" value="Pept_M28E_Ap1"/>
</dbReference>
<evidence type="ECO:0000256" key="7">
    <source>
        <dbReference type="PIRSR" id="PIRSR036685-1"/>
    </source>
</evidence>
<protein>
    <submittedName>
        <fullName evidence="11">M20/M25/M40 family metallo-hydrolase</fullName>
    </submittedName>
</protein>
<feature type="binding site" evidence="7">
    <location>
        <position position="249"/>
    </location>
    <ligand>
        <name>Zn(2+)</name>
        <dbReference type="ChEBI" id="CHEBI:29105"/>
        <label>1</label>
    </ligand>
</feature>
<dbReference type="PIRSF" id="PIRSF036685">
    <property type="entry name" value="BacLeuNPeptidase"/>
    <property type="match status" value="1"/>
</dbReference>
<name>A0A643F812_IDEDE</name>
<keyword evidence="6 7" id="KW-0862">Zinc</keyword>
<keyword evidence="12" id="KW-1185">Reference proteome</keyword>
<evidence type="ECO:0000259" key="10">
    <source>
        <dbReference type="Pfam" id="PF04389"/>
    </source>
</evidence>
<evidence type="ECO:0000256" key="4">
    <source>
        <dbReference type="ARBA" id="ARBA00022729"/>
    </source>
</evidence>
<reference evidence="11 12" key="1">
    <citation type="submission" date="2019-09" db="EMBL/GenBank/DDBJ databases">
        <title>Draft genome sequences of 48 bacterial type strains from the CCUG.</title>
        <authorList>
            <person name="Tunovic T."/>
            <person name="Pineiro-Iglesias B."/>
            <person name="Unosson C."/>
            <person name="Inganas E."/>
            <person name="Ohlen M."/>
            <person name="Cardew S."/>
            <person name="Jensie-Markopoulos S."/>
            <person name="Salva-Serra F."/>
            <person name="Jaen-Luchoro D."/>
            <person name="Karlsson R."/>
            <person name="Svensson-Stadler L."/>
            <person name="Chun J."/>
            <person name="Moore E."/>
        </authorList>
    </citation>
    <scope>NUCLEOTIDE SEQUENCE [LARGE SCALE GENOMIC DNA]</scope>
    <source>
        <strain evidence="11 12">CCUG 30977</strain>
    </source>
</reference>
<dbReference type="GO" id="GO:0008235">
    <property type="term" value="F:metalloexopeptidase activity"/>
    <property type="evidence" value="ECO:0007669"/>
    <property type="project" value="InterPro"/>
</dbReference>
<evidence type="ECO:0000256" key="1">
    <source>
        <dbReference type="ARBA" id="ARBA00022438"/>
    </source>
</evidence>
<evidence type="ECO:0000256" key="5">
    <source>
        <dbReference type="ARBA" id="ARBA00022801"/>
    </source>
</evidence>
<dbReference type="AlphaFoldDB" id="A0A643F812"/>
<proteinExistence type="predicted"/>
<gene>
    <name evidence="11" type="ORF">F7Q92_18155</name>
</gene>
<evidence type="ECO:0000256" key="9">
    <source>
        <dbReference type="SAM" id="SignalP"/>
    </source>
</evidence>
<comment type="cofactor">
    <cofactor evidence="7">
        <name>Zn(2+)</name>
        <dbReference type="ChEBI" id="CHEBI:29105"/>
    </cofactor>
    <text evidence="7">Binds 2 Zn(2+) ions per subunit.</text>
</comment>
<dbReference type="Proteomes" id="UP000430120">
    <property type="component" value="Unassembled WGS sequence"/>
</dbReference>
<dbReference type="GO" id="GO:0006508">
    <property type="term" value="P:proteolysis"/>
    <property type="evidence" value="ECO:0007669"/>
    <property type="project" value="UniProtKB-KW"/>
</dbReference>